<evidence type="ECO:0000313" key="2">
    <source>
        <dbReference type="EMBL" id="CAG8522891.1"/>
    </source>
</evidence>
<evidence type="ECO:0000256" key="1">
    <source>
        <dbReference type="SAM" id="SignalP"/>
    </source>
</evidence>
<reference evidence="2" key="1">
    <citation type="submission" date="2021-06" db="EMBL/GenBank/DDBJ databases">
        <authorList>
            <person name="Kallberg Y."/>
            <person name="Tangrot J."/>
            <person name="Rosling A."/>
        </authorList>
    </citation>
    <scope>NUCLEOTIDE SEQUENCE</scope>
    <source>
        <strain evidence="2">FL966</strain>
    </source>
</reference>
<sequence length="71" mass="8283">MKLYYLLFLSLSVFTVFSYSLSYDEDVDSEKSVLPQKRPNFCETKEGRCLQICGLPSIDIPLSQYICFRSR</sequence>
<feature type="signal peptide" evidence="1">
    <location>
        <begin position="1"/>
        <end position="18"/>
    </location>
</feature>
<dbReference type="Proteomes" id="UP000789759">
    <property type="component" value="Unassembled WGS sequence"/>
</dbReference>
<organism evidence="2 3">
    <name type="scientific">Cetraspora pellucida</name>
    <dbReference type="NCBI Taxonomy" id="1433469"/>
    <lineage>
        <taxon>Eukaryota</taxon>
        <taxon>Fungi</taxon>
        <taxon>Fungi incertae sedis</taxon>
        <taxon>Mucoromycota</taxon>
        <taxon>Glomeromycotina</taxon>
        <taxon>Glomeromycetes</taxon>
        <taxon>Diversisporales</taxon>
        <taxon>Gigasporaceae</taxon>
        <taxon>Cetraspora</taxon>
    </lineage>
</organism>
<gene>
    <name evidence="2" type="ORF">CPELLU_LOCUS3472</name>
</gene>
<name>A0A9N9FAX4_9GLOM</name>
<protein>
    <submittedName>
        <fullName evidence="2">8093_t:CDS:1</fullName>
    </submittedName>
</protein>
<dbReference type="EMBL" id="CAJVQA010001701">
    <property type="protein sequence ID" value="CAG8522891.1"/>
    <property type="molecule type" value="Genomic_DNA"/>
</dbReference>
<feature type="chain" id="PRO_5040481338" evidence="1">
    <location>
        <begin position="19"/>
        <end position="71"/>
    </location>
</feature>
<evidence type="ECO:0000313" key="3">
    <source>
        <dbReference type="Proteomes" id="UP000789759"/>
    </source>
</evidence>
<comment type="caution">
    <text evidence="2">The sequence shown here is derived from an EMBL/GenBank/DDBJ whole genome shotgun (WGS) entry which is preliminary data.</text>
</comment>
<keyword evidence="1" id="KW-0732">Signal</keyword>
<keyword evidence="3" id="KW-1185">Reference proteome</keyword>
<dbReference type="AlphaFoldDB" id="A0A9N9FAX4"/>
<accession>A0A9N9FAX4</accession>
<proteinExistence type="predicted"/>
<dbReference type="OrthoDB" id="10408241at2759"/>